<comment type="function">
    <text evidence="8">Catalyzes a trans-dehydration via an enolate intermediate.</text>
</comment>
<evidence type="ECO:0000256" key="6">
    <source>
        <dbReference type="ARBA" id="ARBA00023141"/>
    </source>
</evidence>
<comment type="subunit">
    <text evidence="4 8">Homododecamer.</text>
</comment>
<evidence type="ECO:0000256" key="4">
    <source>
        <dbReference type="ARBA" id="ARBA00011193"/>
    </source>
</evidence>
<evidence type="ECO:0000256" key="8">
    <source>
        <dbReference type="HAMAP-Rule" id="MF_00169"/>
    </source>
</evidence>
<keyword evidence="8" id="KW-0028">Amino-acid biosynthesis</keyword>
<evidence type="ECO:0000256" key="7">
    <source>
        <dbReference type="ARBA" id="ARBA00023239"/>
    </source>
</evidence>
<feature type="binding site" evidence="8">
    <location>
        <position position="74"/>
    </location>
    <ligand>
        <name>substrate</name>
    </ligand>
</feature>
<comment type="pathway">
    <text evidence="2 8">Metabolic intermediate biosynthesis; chorismate biosynthesis; chorismate from D-erythrose 4-phosphate and phosphoenolpyruvate: step 3/7.</text>
</comment>
<dbReference type="InterPro" id="IPR036441">
    <property type="entry name" value="DHquinase_II_sf"/>
</dbReference>
<dbReference type="CDD" id="cd00466">
    <property type="entry name" value="DHQase_II"/>
    <property type="match status" value="1"/>
</dbReference>
<dbReference type="HAMAP" id="MF_00169">
    <property type="entry name" value="AroQ"/>
    <property type="match status" value="1"/>
</dbReference>
<sequence>MTHVLVLNGPNLGTLGTREPEIYGSETLDDLRALLEADAAGLGATVEVRQTDHEGELLGWLHAAAREKTPVALNAGAWTHYSIAVHDAVQYVTSSGVPLIEVHISNPHARETFRHTSVITAVATGVIAGFGFDSYRLALAQLTRTGQ</sequence>
<dbReference type="NCBIfam" id="NF003806">
    <property type="entry name" value="PRK05395.1-3"/>
    <property type="match status" value="1"/>
</dbReference>
<evidence type="ECO:0000313" key="10">
    <source>
        <dbReference type="Proteomes" id="UP001500213"/>
    </source>
</evidence>
<feature type="site" description="Transition state stabilizer" evidence="8">
    <location>
        <position position="18"/>
    </location>
</feature>
<feature type="binding site" evidence="8">
    <location>
        <begin position="104"/>
        <end position="105"/>
    </location>
    <ligand>
        <name>substrate</name>
    </ligand>
</feature>
<reference evidence="10" key="1">
    <citation type="journal article" date="2019" name="Int. J. Syst. Evol. Microbiol.">
        <title>The Global Catalogue of Microorganisms (GCM) 10K type strain sequencing project: providing services to taxonomists for standard genome sequencing and annotation.</title>
        <authorList>
            <consortium name="The Broad Institute Genomics Platform"/>
            <consortium name="The Broad Institute Genome Sequencing Center for Infectious Disease"/>
            <person name="Wu L."/>
            <person name="Ma J."/>
        </authorList>
    </citation>
    <scope>NUCLEOTIDE SEQUENCE [LARGE SCALE GENOMIC DNA]</scope>
    <source>
        <strain evidence="10">JCM 17593</strain>
    </source>
</reference>
<dbReference type="SUPFAM" id="SSF52304">
    <property type="entry name" value="Type II 3-dehydroquinate dehydratase"/>
    <property type="match status" value="1"/>
</dbReference>
<dbReference type="PIRSF" id="PIRSF001399">
    <property type="entry name" value="DHquinase_II"/>
    <property type="match status" value="1"/>
</dbReference>
<dbReference type="PROSITE" id="PS01029">
    <property type="entry name" value="DEHYDROQUINASE_II"/>
    <property type="match status" value="1"/>
</dbReference>
<gene>
    <name evidence="8 9" type="primary">aroQ</name>
    <name evidence="9" type="ORF">GCM10022288_27280</name>
</gene>
<accession>A0ABP8AYR6</accession>
<proteinExistence type="inferred from homology"/>
<comment type="similarity">
    <text evidence="3 8">Belongs to the type-II 3-dehydroquinase family.</text>
</comment>
<feature type="active site" description="Proton acceptor" evidence="8">
    <location>
        <position position="23"/>
    </location>
</feature>
<feature type="binding site" evidence="8">
    <location>
        <position position="114"/>
    </location>
    <ligand>
        <name>substrate</name>
    </ligand>
</feature>
<dbReference type="PANTHER" id="PTHR21272:SF3">
    <property type="entry name" value="CATABOLIC 3-DEHYDROQUINASE"/>
    <property type="match status" value="1"/>
</dbReference>
<evidence type="ECO:0000256" key="2">
    <source>
        <dbReference type="ARBA" id="ARBA00004902"/>
    </source>
</evidence>
<evidence type="ECO:0000256" key="3">
    <source>
        <dbReference type="ARBA" id="ARBA00011037"/>
    </source>
</evidence>
<evidence type="ECO:0000256" key="5">
    <source>
        <dbReference type="ARBA" id="ARBA00012060"/>
    </source>
</evidence>
<dbReference type="InterPro" id="IPR018509">
    <property type="entry name" value="DHquinase_II_CS"/>
</dbReference>
<keyword evidence="10" id="KW-1185">Reference proteome</keyword>
<evidence type="ECO:0000256" key="1">
    <source>
        <dbReference type="ARBA" id="ARBA00001864"/>
    </source>
</evidence>
<dbReference type="InterPro" id="IPR001874">
    <property type="entry name" value="DHquinase_II"/>
</dbReference>
<dbReference type="PANTHER" id="PTHR21272">
    <property type="entry name" value="CATABOLIC 3-DEHYDROQUINASE"/>
    <property type="match status" value="1"/>
</dbReference>
<feature type="active site" description="Proton donor" evidence="8">
    <location>
        <position position="103"/>
    </location>
</feature>
<dbReference type="NCBIfam" id="NF003805">
    <property type="entry name" value="PRK05395.1-2"/>
    <property type="match status" value="1"/>
</dbReference>
<dbReference type="Proteomes" id="UP001500213">
    <property type="component" value="Unassembled WGS sequence"/>
</dbReference>
<dbReference type="NCBIfam" id="NF003807">
    <property type="entry name" value="PRK05395.1-4"/>
    <property type="match status" value="1"/>
</dbReference>
<protein>
    <recommendedName>
        <fullName evidence="5 8">3-dehydroquinate dehydratase</fullName>
        <shortName evidence="8">3-dehydroquinase</shortName>
        <ecNumber evidence="5 8">4.2.1.10</ecNumber>
    </recommendedName>
    <alternativeName>
        <fullName evidence="8">Type II DHQase</fullName>
    </alternativeName>
</protein>
<dbReference type="EC" id="4.2.1.10" evidence="5 8"/>
<feature type="binding site" evidence="8">
    <location>
        <position position="80"/>
    </location>
    <ligand>
        <name>substrate</name>
    </ligand>
</feature>
<keyword evidence="6 8" id="KW-0057">Aromatic amino acid biosynthesis</keyword>
<dbReference type="EMBL" id="BAABBX010000016">
    <property type="protein sequence ID" value="GAA4193445.1"/>
    <property type="molecule type" value="Genomic_DNA"/>
</dbReference>
<name>A0ABP8AYR6_9MICO</name>
<organism evidence="9 10">
    <name type="scientific">Gryllotalpicola kribbensis</name>
    <dbReference type="NCBI Taxonomy" id="993084"/>
    <lineage>
        <taxon>Bacteria</taxon>
        <taxon>Bacillati</taxon>
        <taxon>Actinomycetota</taxon>
        <taxon>Actinomycetes</taxon>
        <taxon>Micrococcales</taxon>
        <taxon>Microbacteriaceae</taxon>
        <taxon>Gryllotalpicola</taxon>
    </lineage>
</organism>
<comment type="catalytic activity">
    <reaction evidence="1 8">
        <text>3-dehydroquinate = 3-dehydroshikimate + H2O</text>
        <dbReference type="Rhea" id="RHEA:21096"/>
        <dbReference type="ChEBI" id="CHEBI:15377"/>
        <dbReference type="ChEBI" id="CHEBI:16630"/>
        <dbReference type="ChEBI" id="CHEBI:32364"/>
        <dbReference type="EC" id="4.2.1.10"/>
    </reaction>
</comment>
<feature type="binding site" evidence="8">
    <location>
        <position position="87"/>
    </location>
    <ligand>
        <name>substrate</name>
    </ligand>
</feature>
<comment type="caution">
    <text evidence="9">The sequence shown here is derived from an EMBL/GenBank/DDBJ whole genome shotgun (WGS) entry which is preliminary data.</text>
</comment>
<dbReference type="Pfam" id="PF01220">
    <property type="entry name" value="DHquinase_II"/>
    <property type="match status" value="1"/>
</dbReference>
<evidence type="ECO:0000313" key="9">
    <source>
        <dbReference type="EMBL" id="GAA4193445.1"/>
    </source>
</evidence>
<keyword evidence="7 8" id="KW-0456">Lyase</keyword>
<dbReference type="Gene3D" id="3.40.50.9100">
    <property type="entry name" value="Dehydroquinase, class II"/>
    <property type="match status" value="1"/>
</dbReference>
<dbReference type="RefSeq" id="WP_344777822.1">
    <property type="nucleotide sequence ID" value="NZ_BAABBX010000016.1"/>
</dbReference>